<protein>
    <submittedName>
        <fullName evidence="2">Outer membrane beta-barrel protein</fullName>
    </submittedName>
</protein>
<evidence type="ECO:0000256" key="1">
    <source>
        <dbReference type="SAM" id="SignalP"/>
    </source>
</evidence>
<accession>A0ABW2INX0</accession>
<gene>
    <name evidence="2" type="ORF">ACFQS8_14765</name>
</gene>
<sequence>MGSLISRVVLGASIGVGLVSPAFAQDQQKNVSVKQRPKPEFAPNGVPMGAFRAYPTLDISAQYDSNTFITETNELEDFVATIAPAINIQSNWSNHSLSTNIGGLFNQYAEETDLNTNTFYANSNGQLDIDSGLYFTGGAGYRDSAESLANAPLPNLAEPIKTNSTDVNIGFVKGINRVQLAGRASWARNEYGDAVTKNGTEVSQSARDNDITNLEFRTEYEISPDTSFFVNLKGNGRAYPSVNETIGDLNRDSQGYEVLLGSKFDISNLMRGEIGIGYLNQDYDAVAGGNASGLAFNAGVEWFADQLITVNFDASRGIQDAAVSNAFGYLASNIGVSVDYEFRRNIIISAGTDYALDDYQDLDRQDSRWGVTFGSEYLLNKNVALFTDISRRSQSSDGLNRGKDFDINQVSFGLRLRR</sequence>
<dbReference type="Pfam" id="PF10082">
    <property type="entry name" value="BBP2_2"/>
    <property type="match status" value="1"/>
</dbReference>
<feature type="chain" id="PRO_5046086289" evidence="1">
    <location>
        <begin position="25"/>
        <end position="418"/>
    </location>
</feature>
<dbReference type="RefSeq" id="WP_382168775.1">
    <property type="nucleotide sequence ID" value="NZ_JBHTBR010000008.1"/>
</dbReference>
<dbReference type="Proteomes" id="UP001596492">
    <property type="component" value="Unassembled WGS sequence"/>
</dbReference>
<feature type="signal peptide" evidence="1">
    <location>
        <begin position="1"/>
        <end position="24"/>
    </location>
</feature>
<reference evidence="3" key="1">
    <citation type="journal article" date="2019" name="Int. J. Syst. Evol. Microbiol.">
        <title>The Global Catalogue of Microorganisms (GCM) 10K type strain sequencing project: providing services to taxonomists for standard genome sequencing and annotation.</title>
        <authorList>
            <consortium name="The Broad Institute Genomics Platform"/>
            <consortium name="The Broad Institute Genome Sequencing Center for Infectious Disease"/>
            <person name="Wu L."/>
            <person name="Ma J."/>
        </authorList>
    </citation>
    <scope>NUCLEOTIDE SEQUENCE [LARGE SCALE GENOMIC DNA]</scope>
    <source>
        <strain evidence="3">CCUG 51308</strain>
    </source>
</reference>
<comment type="caution">
    <text evidence="2">The sequence shown here is derived from an EMBL/GenBank/DDBJ whole genome shotgun (WGS) entry which is preliminary data.</text>
</comment>
<organism evidence="2 3">
    <name type="scientific">Hirschia litorea</name>
    <dbReference type="NCBI Taxonomy" id="1199156"/>
    <lineage>
        <taxon>Bacteria</taxon>
        <taxon>Pseudomonadati</taxon>
        <taxon>Pseudomonadota</taxon>
        <taxon>Alphaproteobacteria</taxon>
        <taxon>Hyphomonadales</taxon>
        <taxon>Hyphomonadaceae</taxon>
        <taxon>Hirschia</taxon>
    </lineage>
</organism>
<dbReference type="InterPro" id="IPR018759">
    <property type="entry name" value="BBP2_2"/>
</dbReference>
<evidence type="ECO:0000313" key="3">
    <source>
        <dbReference type="Proteomes" id="UP001596492"/>
    </source>
</evidence>
<name>A0ABW2INX0_9PROT</name>
<keyword evidence="1" id="KW-0732">Signal</keyword>
<proteinExistence type="predicted"/>
<keyword evidence="3" id="KW-1185">Reference proteome</keyword>
<evidence type="ECO:0000313" key="2">
    <source>
        <dbReference type="EMBL" id="MFC7292885.1"/>
    </source>
</evidence>
<dbReference type="EMBL" id="JBHTBR010000008">
    <property type="protein sequence ID" value="MFC7292885.1"/>
    <property type="molecule type" value="Genomic_DNA"/>
</dbReference>